<dbReference type="STRING" id="40754.THII_1785"/>
<evidence type="ECO:0000313" key="5">
    <source>
        <dbReference type="Proteomes" id="UP000031623"/>
    </source>
</evidence>
<proteinExistence type="predicted"/>
<feature type="domain" description="ANTAR" evidence="3">
    <location>
        <begin position="124"/>
        <end position="185"/>
    </location>
</feature>
<reference evidence="4 5" key="1">
    <citation type="journal article" date="2014" name="ISME J.">
        <title>Ecophysiology of Thioploca ingrica as revealed by the complete genome sequence supplemented with proteomic evidence.</title>
        <authorList>
            <person name="Kojima H."/>
            <person name="Ogura Y."/>
            <person name="Yamamoto N."/>
            <person name="Togashi T."/>
            <person name="Mori H."/>
            <person name="Watanabe T."/>
            <person name="Nemoto F."/>
            <person name="Kurokawa K."/>
            <person name="Hayashi T."/>
            <person name="Fukui M."/>
        </authorList>
    </citation>
    <scope>NUCLEOTIDE SEQUENCE [LARGE SCALE GENOMIC DNA]</scope>
</reference>
<keyword evidence="1" id="KW-0597">Phosphoprotein</keyword>
<dbReference type="SUPFAM" id="SSF52172">
    <property type="entry name" value="CheY-like"/>
    <property type="match status" value="1"/>
</dbReference>
<dbReference type="InterPro" id="IPR001789">
    <property type="entry name" value="Sig_transdc_resp-reg_receiver"/>
</dbReference>
<dbReference type="InterPro" id="IPR036388">
    <property type="entry name" value="WH-like_DNA-bd_sf"/>
</dbReference>
<dbReference type="InterPro" id="IPR008327">
    <property type="entry name" value="Sig_transdc_resp-reg_antiterm"/>
</dbReference>
<dbReference type="InterPro" id="IPR011006">
    <property type="entry name" value="CheY-like_superfamily"/>
</dbReference>
<sequence>MKLRVMLIDDNRGRAALLQQALRDAHYEVVAVLHDDADILKRVQETPVDVILIDLESPDRDTLEYLSTLNRESPKPIVMFAENDDNIIIQAAIKAGVSAYVVDGLSHQRLKPIMKVAIARFREYQAMRAELDKTRNQLAERKVIERAKGIVMKQKGIDEASAYHALRKMAMDRNLRLAEVAESVIAVTQLLE</sequence>
<dbReference type="PANTHER" id="PTHR43367:SF1">
    <property type="entry name" value="TWO-COMPONENT RESPONSE REGULATOR-LIKE APRR6-RELATED"/>
    <property type="match status" value="1"/>
</dbReference>
<evidence type="ECO:0000256" key="1">
    <source>
        <dbReference type="PROSITE-ProRule" id="PRU00169"/>
    </source>
</evidence>
<dbReference type="InterPro" id="IPR005561">
    <property type="entry name" value="ANTAR"/>
</dbReference>
<keyword evidence="5" id="KW-1185">Reference proteome</keyword>
<protein>
    <submittedName>
        <fullName evidence="4">Chemotaxis protein CheY</fullName>
    </submittedName>
</protein>
<feature type="domain" description="Response regulatory" evidence="2">
    <location>
        <begin position="4"/>
        <end position="118"/>
    </location>
</feature>
<dbReference type="PANTHER" id="PTHR43367">
    <property type="match status" value="1"/>
</dbReference>
<name>A0A090AKC3_9GAMM</name>
<dbReference type="PROSITE" id="PS50110">
    <property type="entry name" value="RESPONSE_REGULATORY"/>
    <property type="match status" value="1"/>
</dbReference>
<dbReference type="Gene3D" id="1.10.10.10">
    <property type="entry name" value="Winged helix-like DNA-binding domain superfamily/Winged helix DNA-binding domain"/>
    <property type="match status" value="1"/>
</dbReference>
<evidence type="ECO:0000259" key="3">
    <source>
        <dbReference type="PROSITE" id="PS50921"/>
    </source>
</evidence>
<dbReference type="Pfam" id="PF00072">
    <property type="entry name" value="Response_reg"/>
    <property type="match status" value="1"/>
</dbReference>
<dbReference type="Pfam" id="PF03861">
    <property type="entry name" value="ANTAR"/>
    <property type="match status" value="1"/>
</dbReference>
<dbReference type="SMART" id="SM00448">
    <property type="entry name" value="REC"/>
    <property type="match status" value="1"/>
</dbReference>
<feature type="modified residue" description="4-aspartylphosphate" evidence="1">
    <location>
        <position position="54"/>
    </location>
</feature>
<dbReference type="OrthoDB" id="9782798at2"/>
<dbReference type="GO" id="GO:0000160">
    <property type="term" value="P:phosphorelay signal transduction system"/>
    <property type="evidence" value="ECO:0007669"/>
    <property type="project" value="InterPro"/>
</dbReference>
<dbReference type="AlphaFoldDB" id="A0A090AKC3"/>
<dbReference type="CDD" id="cd00156">
    <property type="entry name" value="REC"/>
    <property type="match status" value="1"/>
</dbReference>
<accession>A0A090AKC3</accession>
<dbReference type="EMBL" id="AP014633">
    <property type="protein sequence ID" value="BAP56082.1"/>
    <property type="molecule type" value="Genomic_DNA"/>
</dbReference>
<gene>
    <name evidence="4" type="ORF">THII_1785</name>
</gene>
<evidence type="ECO:0000259" key="2">
    <source>
        <dbReference type="PROSITE" id="PS50110"/>
    </source>
</evidence>
<dbReference type="PROSITE" id="PS50921">
    <property type="entry name" value="ANTAR"/>
    <property type="match status" value="1"/>
</dbReference>
<dbReference type="PIRSF" id="PIRSF036382">
    <property type="entry name" value="RR_antiterm"/>
    <property type="match status" value="1"/>
</dbReference>
<dbReference type="KEGG" id="tig:THII_1785"/>
<evidence type="ECO:0000313" key="4">
    <source>
        <dbReference type="EMBL" id="BAP56082.1"/>
    </source>
</evidence>
<dbReference type="HOGENOM" id="CLU_000445_65_1_6"/>
<organism evidence="4 5">
    <name type="scientific">Thioploca ingrica</name>
    <dbReference type="NCBI Taxonomy" id="40754"/>
    <lineage>
        <taxon>Bacteria</taxon>
        <taxon>Pseudomonadati</taxon>
        <taxon>Pseudomonadota</taxon>
        <taxon>Gammaproteobacteria</taxon>
        <taxon>Thiotrichales</taxon>
        <taxon>Thiotrichaceae</taxon>
        <taxon>Thioploca</taxon>
    </lineage>
</organism>
<dbReference type="SMART" id="SM01012">
    <property type="entry name" value="ANTAR"/>
    <property type="match status" value="1"/>
</dbReference>
<dbReference type="Proteomes" id="UP000031623">
    <property type="component" value="Chromosome"/>
</dbReference>
<dbReference type="Gene3D" id="3.40.50.2300">
    <property type="match status" value="1"/>
</dbReference>
<dbReference type="GO" id="GO:0003723">
    <property type="term" value="F:RNA binding"/>
    <property type="evidence" value="ECO:0007669"/>
    <property type="project" value="InterPro"/>
</dbReference>